<dbReference type="InterPro" id="IPR036047">
    <property type="entry name" value="F-box-like_dom_sf"/>
</dbReference>
<name>A0A9P3LEV8_9APHY</name>
<dbReference type="Proteomes" id="UP000703269">
    <property type="component" value="Unassembled WGS sequence"/>
</dbReference>
<dbReference type="EMBL" id="BPQB01000021">
    <property type="protein sequence ID" value="GJE91392.1"/>
    <property type="molecule type" value="Genomic_DNA"/>
</dbReference>
<evidence type="ECO:0000256" key="1">
    <source>
        <dbReference type="SAM" id="MobiDB-lite"/>
    </source>
</evidence>
<comment type="caution">
    <text evidence="3">The sequence shown here is derived from an EMBL/GenBank/DDBJ whole genome shotgun (WGS) entry which is preliminary data.</text>
</comment>
<dbReference type="InterPro" id="IPR001810">
    <property type="entry name" value="F-box_dom"/>
</dbReference>
<gene>
    <name evidence="3" type="ORF">PsYK624_075420</name>
</gene>
<evidence type="ECO:0000313" key="3">
    <source>
        <dbReference type="EMBL" id="GJE91392.1"/>
    </source>
</evidence>
<dbReference type="SMART" id="SM00256">
    <property type="entry name" value="FBOX"/>
    <property type="match status" value="1"/>
</dbReference>
<proteinExistence type="predicted"/>
<dbReference type="AlphaFoldDB" id="A0A9P3LEV8"/>
<sequence length="650" mass="73134">MLDTLPPELLFYTLEYLPLPSLSAVRQVSKQWNQRFIEHEPYIYRNAAFHHHFISSPEMTLEAAVEQARTVIRDVSSWTEFCRQRYLSEKNWLGRGRAWCRGLAEDHDDVHRIKVDEERGIALTTHQDGGLNVRDLETDHILWGLPRTYVRRYAHCEYGNGFLIFDRFGQGKEVWRVSSDPEESPAPRDDSQHQICETISRYIPETKGTFKPWAVLTTPEATRAYRFVYPTLLVAGAENAYLWDVPRCEIVQVIPDIQASIAGENLGRINYVELSPLHVIICGGRQLRLFDRTSGACVWHLQTTTAGPPCRSLQYTPASVPPANIYDLAMFTRAPGPNMTHRSHFSQCVAVHVSSDGRTIAALDTDASLLIVKDIVPVIANRVKLADASVIISFKDSDNSSEDSAAIYLAFEFGRIGVITSSGIYIVTLDATRHDILDRDEAHEQQKAALTSGIPAQVELARSPFPFLHVCQLLPFTRLHTLHNVSCLQMTQGKMFFTWDPRAMPGMDPDDDAREEFDFRWNGDNVDFAEDIDVEEDDDGGWEDEEDDDGEPPTLVNGAHILPAEAQHAQYGEEDEADEDAEHDEDDDAVELEDAVVVDDQQQQPAAQALPQAFAMIQNMINEAIVACVSFTPLPPVMEDSSSSEHDDEL</sequence>
<reference evidence="3 4" key="1">
    <citation type="submission" date="2021-08" db="EMBL/GenBank/DDBJ databases">
        <title>Draft Genome Sequence of Phanerochaete sordida strain YK-624.</title>
        <authorList>
            <person name="Mori T."/>
            <person name="Dohra H."/>
            <person name="Suzuki T."/>
            <person name="Kawagishi H."/>
            <person name="Hirai H."/>
        </authorList>
    </citation>
    <scope>NUCLEOTIDE SEQUENCE [LARGE SCALE GENOMIC DNA]</scope>
    <source>
        <strain evidence="3 4">YK-624</strain>
    </source>
</reference>
<evidence type="ECO:0000259" key="2">
    <source>
        <dbReference type="PROSITE" id="PS50181"/>
    </source>
</evidence>
<keyword evidence="4" id="KW-1185">Reference proteome</keyword>
<dbReference type="SUPFAM" id="SSF81383">
    <property type="entry name" value="F-box domain"/>
    <property type="match status" value="1"/>
</dbReference>
<feature type="region of interest" description="Disordered" evidence="1">
    <location>
        <begin position="528"/>
        <end position="557"/>
    </location>
</feature>
<dbReference type="Pfam" id="PF12937">
    <property type="entry name" value="F-box-like"/>
    <property type="match status" value="1"/>
</dbReference>
<feature type="domain" description="F-box" evidence="2">
    <location>
        <begin position="1"/>
        <end position="47"/>
    </location>
</feature>
<dbReference type="InterPro" id="IPR011047">
    <property type="entry name" value="Quinoprotein_ADH-like_sf"/>
</dbReference>
<feature type="compositionally biased region" description="Acidic residues" evidence="1">
    <location>
        <begin position="528"/>
        <end position="551"/>
    </location>
</feature>
<protein>
    <submittedName>
        <fullName evidence="3">F-box protein</fullName>
    </submittedName>
</protein>
<dbReference type="Gene3D" id="1.20.1280.50">
    <property type="match status" value="1"/>
</dbReference>
<dbReference type="SUPFAM" id="SSF50998">
    <property type="entry name" value="Quinoprotein alcohol dehydrogenase-like"/>
    <property type="match status" value="1"/>
</dbReference>
<organism evidence="3 4">
    <name type="scientific">Phanerochaete sordida</name>
    <dbReference type="NCBI Taxonomy" id="48140"/>
    <lineage>
        <taxon>Eukaryota</taxon>
        <taxon>Fungi</taxon>
        <taxon>Dikarya</taxon>
        <taxon>Basidiomycota</taxon>
        <taxon>Agaricomycotina</taxon>
        <taxon>Agaricomycetes</taxon>
        <taxon>Polyporales</taxon>
        <taxon>Phanerochaetaceae</taxon>
        <taxon>Phanerochaete</taxon>
    </lineage>
</organism>
<accession>A0A9P3LEV8</accession>
<evidence type="ECO:0000313" key="4">
    <source>
        <dbReference type="Proteomes" id="UP000703269"/>
    </source>
</evidence>
<dbReference type="PROSITE" id="PS50181">
    <property type="entry name" value="FBOX"/>
    <property type="match status" value="1"/>
</dbReference>
<dbReference type="OrthoDB" id="550575at2759"/>